<evidence type="ECO:0000313" key="3">
    <source>
        <dbReference type="Proteomes" id="UP000305681"/>
    </source>
</evidence>
<dbReference type="Proteomes" id="UP000305681">
    <property type="component" value="Unassembled WGS sequence"/>
</dbReference>
<feature type="transmembrane region" description="Helical" evidence="1">
    <location>
        <begin position="93"/>
        <end position="115"/>
    </location>
</feature>
<reference evidence="2 3" key="1">
    <citation type="submission" date="2019-06" db="EMBL/GenBank/DDBJ databases">
        <title>Genome sequence of Janthinobacterium lividum UCD_MED1.</title>
        <authorList>
            <person name="De Leon M.E."/>
            <person name="Jospin G."/>
        </authorList>
    </citation>
    <scope>NUCLEOTIDE SEQUENCE [LARGE SCALE GENOMIC DNA]</scope>
    <source>
        <strain evidence="2 3">UCD_MED1</strain>
    </source>
</reference>
<keyword evidence="1" id="KW-0812">Transmembrane</keyword>
<gene>
    <name evidence="2" type="ORF">FHI69_28320</name>
</gene>
<organism evidence="2 3">
    <name type="scientific">Janthinobacterium lividum</name>
    <dbReference type="NCBI Taxonomy" id="29581"/>
    <lineage>
        <taxon>Bacteria</taxon>
        <taxon>Pseudomonadati</taxon>
        <taxon>Pseudomonadota</taxon>
        <taxon>Betaproteobacteria</taxon>
        <taxon>Burkholderiales</taxon>
        <taxon>Oxalobacteraceae</taxon>
        <taxon>Janthinobacterium</taxon>
    </lineage>
</organism>
<feature type="transmembrane region" description="Helical" evidence="1">
    <location>
        <begin position="15"/>
        <end position="32"/>
    </location>
</feature>
<feature type="transmembrane region" description="Helical" evidence="1">
    <location>
        <begin position="39"/>
        <end position="57"/>
    </location>
</feature>
<dbReference type="AlphaFoldDB" id="A0A5C4NA22"/>
<dbReference type="RefSeq" id="WP_139092826.1">
    <property type="nucleotide sequence ID" value="NZ_VDGE01000024.1"/>
</dbReference>
<accession>A0A5C4NA22</accession>
<keyword evidence="1" id="KW-0472">Membrane</keyword>
<proteinExistence type="predicted"/>
<protein>
    <submittedName>
        <fullName evidence="2">Uncharacterized protein</fullName>
    </submittedName>
</protein>
<evidence type="ECO:0000256" key="1">
    <source>
        <dbReference type="SAM" id="Phobius"/>
    </source>
</evidence>
<evidence type="ECO:0000313" key="2">
    <source>
        <dbReference type="EMBL" id="TNC71463.1"/>
    </source>
</evidence>
<comment type="caution">
    <text evidence="2">The sequence shown here is derived from an EMBL/GenBank/DDBJ whole genome shotgun (WGS) entry which is preliminary data.</text>
</comment>
<sequence>MSGSSSSSSISKRTQALLLSALVFPGSGHFVLQRKARGCLFLVPALAALVLVLRQIMARLDQVMAQIDSGALPLDVQLIVEKIDALSANDGPAMTVAVGVLVACWVASLIDTFLIKP</sequence>
<keyword evidence="1" id="KW-1133">Transmembrane helix</keyword>
<dbReference type="EMBL" id="VDGE01000024">
    <property type="protein sequence ID" value="TNC71463.1"/>
    <property type="molecule type" value="Genomic_DNA"/>
</dbReference>
<name>A0A5C4NA22_9BURK</name>